<accession>A0ABS3FXC3</accession>
<evidence type="ECO:0000313" key="1">
    <source>
        <dbReference type="EMBL" id="MBO0351780.1"/>
    </source>
</evidence>
<dbReference type="Pfam" id="PF06051">
    <property type="entry name" value="DUF928"/>
    <property type="match status" value="1"/>
</dbReference>
<proteinExistence type="predicted"/>
<protein>
    <submittedName>
        <fullName evidence="1">DUF928 domain-containing protein</fullName>
    </submittedName>
</protein>
<name>A0ABS3FXC3_9CYAN</name>
<gene>
    <name evidence="1" type="ORF">J0895_22395</name>
</gene>
<dbReference type="InterPro" id="IPR010328">
    <property type="entry name" value="DUF928"/>
</dbReference>
<evidence type="ECO:0000313" key="2">
    <source>
        <dbReference type="Proteomes" id="UP000664844"/>
    </source>
</evidence>
<comment type="caution">
    <text evidence="1">The sequence shown here is derived from an EMBL/GenBank/DDBJ whole genome shotgun (WGS) entry which is preliminary data.</text>
</comment>
<reference evidence="1 2" key="1">
    <citation type="submission" date="2021-03" db="EMBL/GenBank/DDBJ databases">
        <title>Metabolic Capacity of the Antarctic Cyanobacterium Phormidium pseudopriestleyi that Sustains Oxygenic Photosynthesis in the Presence of Hydrogen Sulfide.</title>
        <authorList>
            <person name="Lumian J.E."/>
            <person name="Jungblut A.D."/>
            <person name="Dillon M.L."/>
            <person name="Hawes I."/>
            <person name="Doran P.T."/>
            <person name="Mackey T.J."/>
            <person name="Dick G.J."/>
            <person name="Grettenberger C.L."/>
            <person name="Sumner D.Y."/>
        </authorList>
    </citation>
    <scope>NUCLEOTIDE SEQUENCE [LARGE SCALE GENOMIC DNA]</scope>
    <source>
        <strain evidence="1 2">FRX01</strain>
    </source>
</reference>
<dbReference type="EMBL" id="JAFLQW010000586">
    <property type="protein sequence ID" value="MBO0351780.1"/>
    <property type="molecule type" value="Genomic_DNA"/>
</dbReference>
<sequence length="240" mass="27814">MKSKLPWFHNTIGFRLIPALILLLSLSMNVLSNQNDEEQNFEDEEPISDVVDAGSRGICSVEPSENLRLTALAPAVRIGETLKSQPSFWFYSPYTLDNQITARFNMLKEDDKNFVEPIEIPLPNNPGFFQVSIPEKYILEKNLDYNWYLSVICNPQDESQNIVLQGWIHRIQDNDFLGDDRLPWYDQVDALAVKRCGDKTNEDLKQEWETLLDSVADQLDENRRNYWNNIIDQPMNCLGN</sequence>
<dbReference type="RefSeq" id="WP_207090210.1">
    <property type="nucleotide sequence ID" value="NZ_JAFLQW010000586.1"/>
</dbReference>
<organism evidence="1 2">
    <name type="scientific">Phormidium pseudopriestleyi FRX01</name>
    <dbReference type="NCBI Taxonomy" id="1759528"/>
    <lineage>
        <taxon>Bacteria</taxon>
        <taxon>Bacillati</taxon>
        <taxon>Cyanobacteriota</taxon>
        <taxon>Cyanophyceae</taxon>
        <taxon>Oscillatoriophycideae</taxon>
        <taxon>Oscillatoriales</taxon>
        <taxon>Oscillatoriaceae</taxon>
        <taxon>Phormidium</taxon>
    </lineage>
</organism>
<dbReference type="Proteomes" id="UP000664844">
    <property type="component" value="Unassembled WGS sequence"/>
</dbReference>
<keyword evidence="2" id="KW-1185">Reference proteome</keyword>